<dbReference type="InterPro" id="IPR037794">
    <property type="entry name" value="TAF12"/>
</dbReference>
<accession>A0A9W8E459</accession>
<dbReference type="SUPFAM" id="SSF47113">
    <property type="entry name" value="Histone-fold"/>
    <property type="match status" value="1"/>
</dbReference>
<feature type="domain" description="Transcription initiation factor TFIID subunit 12" evidence="9">
    <location>
        <begin position="320"/>
        <end position="387"/>
    </location>
</feature>
<sequence>MTSFTGPYAEQLDKLQTFLFEQRQQSNLLQQALAGKDPADLAASQATIAASLGILSPAELKNHSVIVEANSCADALRASIIKAIQASRQPSITPEEHEKYQRENSEANKDLQLFRAMLASAESTAEGLAAQLKGNPAPMKLPVAKPVDASSKANVVPAKTVKPKPTAPGEVGDVQSSVAGPSKAGESKIVNGNGVTTLSSTPKPKPNKPKAHPDKKVGISPSMEAIPIPSSTPTVTTTDTMGKIWSPESTGMSKTATAPSTTATTSSASLLTTGAKASALTPLKGNETLLSLSGPLASSTHSASRASSSMDVHQSTRMLSKRKIQELVAQIDPAERLEPEVEDMLCEIADEFIESVASFACQLAKHRKSRVLEAKDVQLHLERNWNIRIPGFAAERIRSLRKPIVHPTHQQRMQSIGLMRSMKRFDKAATSSAAPSGTGNSSGHPTAAP</sequence>
<feature type="region of interest" description="Disordered" evidence="8">
    <location>
        <begin position="149"/>
        <end position="267"/>
    </location>
</feature>
<comment type="subcellular location">
    <subcellularLocation>
        <location evidence="1">Nucleus</location>
    </subcellularLocation>
</comment>
<dbReference type="GO" id="GO:0000124">
    <property type="term" value="C:SAGA complex"/>
    <property type="evidence" value="ECO:0007669"/>
    <property type="project" value="InterPro"/>
</dbReference>
<evidence type="ECO:0000256" key="3">
    <source>
        <dbReference type="ARBA" id="ARBA00023015"/>
    </source>
</evidence>
<dbReference type="EMBL" id="JANBPY010002919">
    <property type="protein sequence ID" value="KAJ1953287.1"/>
    <property type="molecule type" value="Genomic_DNA"/>
</dbReference>
<organism evidence="10 11">
    <name type="scientific">Dispira parvispora</name>
    <dbReference type="NCBI Taxonomy" id="1520584"/>
    <lineage>
        <taxon>Eukaryota</taxon>
        <taxon>Fungi</taxon>
        <taxon>Fungi incertae sedis</taxon>
        <taxon>Zoopagomycota</taxon>
        <taxon>Kickxellomycotina</taxon>
        <taxon>Dimargaritomycetes</taxon>
        <taxon>Dimargaritales</taxon>
        <taxon>Dimargaritaceae</taxon>
        <taxon>Dispira</taxon>
    </lineage>
</organism>
<dbReference type="Proteomes" id="UP001150925">
    <property type="component" value="Unassembled WGS sequence"/>
</dbReference>
<dbReference type="GO" id="GO:0017025">
    <property type="term" value="F:TBP-class protein binding"/>
    <property type="evidence" value="ECO:0007669"/>
    <property type="project" value="TreeGrafter"/>
</dbReference>
<evidence type="ECO:0000256" key="7">
    <source>
        <dbReference type="ARBA" id="ARBA00093657"/>
    </source>
</evidence>
<feature type="compositionally biased region" description="Low complexity" evidence="8">
    <location>
        <begin position="253"/>
        <end position="267"/>
    </location>
</feature>
<dbReference type="GO" id="GO:0005669">
    <property type="term" value="C:transcription factor TFIID complex"/>
    <property type="evidence" value="ECO:0007669"/>
    <property type="project" value="InterPro"/>
</dbReference>
<dbReference type="GO" id="GO:0046982">
    <property type="term" value="F:protein heterodimerization activity"/>
    <property type="evidence" value="ECO:0007669"/>
    <property type="project" value="InterPro"/>
</dbReference>
<protein>
    <recommendedName>
        <fullName evidence="6">TBP-associated factor 12</fullName>
    </recommendedName>
    <alternativeName>
        <fullName evidence="7">Transcription initiation factor TFIID subunit 12</fullName>
    </alternativeName>
</protein>
<name>A0A9W8E459_9FUNG</name>
<keyword evidence="5" id="KW-0539">Nucleus</keyword>
<dbReference type="PANTHER" id="PTHR12264:SF21">
    <property type="entry name" value="TRANSCRIPTION INITIATION FACTOR TFIID SUBUNIT 12"/>
    <property type="match status" value="1"/>
</dbReference>
<proteinExistence type="inferred from homology"/>
<dbReference type="CDD" id="cd07981">
    <property type="entry name" value="HFD_TAF12"/>
    <property type="match status" value="1"/>
</dbReference>
<feature type="compositionally biased region" description="Low complexity" evidence="8">
    <location>
        <begin position="152"/>
        <end position="168"/>
    </location>
</feature>
<dbReference type="Gene3D" id="1.10.20.10">
    <property type="entry name" value="Histone, subunit A"/>
    <property type="match status" value="1"/>
</dbReference>
<dbReference type="FunFam" id="1.10.20.10:FF:000011">
    <property type="entry name" value="Transcription initiation factor TFIID subunit 12"/>
    <property type="match status" value="1"/>
</dbReference>
<evidence type="ECO:0000256" key="1">
    <source>
        <dbReference type="ARBA" id="ARBA00004123"/>
    </source>
</evidence>
<evidence type="ECO:0000313" key="11">
    <source>
        <dbReference type="Proteomes" id="UP001150925"/>
    </source>
</evidence>
<keyword evidence="3" id="KW-0805">Transcription regulation</keyword>
<dbReference type="OrthoDB" id="2193432at2759"/>
<evidence type="ECO:0000256" key="6">
    <source>
        <dbReference type="ARBA" id="ARBA00075089"/>
    </source>
</evidence>
<keyword evidence="11" id="KW-1185">Reference proteome</keyword>
<keyword evidence="4" id="KW-0804">Transcription</keyword>
<evidence type="ECO:0000256" key="4">
    <source>
        <dbReference type="ARBA" id="ARBA00023163"/>
    </source>
</evidence>
<gene>
    <name evidence="10" type="primary">TAF12</name>
    <name evidence="10" type="ORF">IWQ62_006029</name>
</gene>
<reference evidence="10" key="1">
    <citation type="submission" date="2022-07" db="EMBL/GenBank/DDBJ databases">
        <title>Phylogenomic reconstructions and comparative analyses of Kickxellomycotina fungi.</title>
        <authorList>
            <person name="Reynolds N.K."/>
            <person name="Stajich J.E."/>
            <person name="Barry K."/>
            <person name="Grigoriev I.V."/>
            <person name="Crous P."/>
            <person name="Smith M.E."/>
        </authorList>
    </citation>
    <scope>NUCLEOTIDE SEQUENCE</scope>
    <source>
        <strain evidence="10">RSA 1196</strain>
    </source>
</reference>
<dbReference type="AlphaFoldDB" id="A0A9W8E459"/>
<dbReference type="InterPro" id="IPR003228">
    <property type="entry name" value="TFIID_TAF12_dom"/>
</dbReference>
<comment type="similarity">
    <text evidence="2">Belongs to the TAF12 family.</text>
</comment>
<evidence type="ECO:0000256" key="5">
    <source>
        <dbReference type="ARBA" id="ARBA00023242"/>
    </source>
</evidence>
<feature type="compositionally biased region" description="Low complexity" evidence="8">
    <location>
        <begin position="428"/>
        <end position="443"/>
    </location>
</feature>
<evidence type="ECO:0000256" key="2">
    <source>
        <dbReference type="ARBA" id="ARBA00007530"/>
    </source>
</evidence>
<comment type="caution">
    <text evidence="10">The sequence shown here is derived from an EMBL/GenBank/DDBJ whole genome shotgun (WGS) entry which is preliminary data.</text>
</comment>
<dbReference type="GO" id="GO:0003677">
    <property type="term" value="F:DNA binding"/>
    <property type="evidence" value="ECO:0007669"/>
    <property type="project" value="TreeGrafter"/>
</dbReference>
<evidence type="ECO:0000313" key="10">
    <source>
        <dbReference type="EMBL" id="KAJ1953287.1"/>
    </source>
</evidence>
<dbReference type="GO" id="GO:0051123">
    <property type="term" value="P:RNA polymerase II preinitiation complex assembly"/>
    <property type="evidence" value="ECO:0007669"/>
    <property type="project" value="TreeGrafter"/>
</dbReference>
<feature type="compositionally biased region" description="Low complexity" evidence="8">
    <location>
        <begin position="226"/>
        <end position="240"/>
    </location>
</feature>
<dbReference type="InterPro" id="IPR009072">
    <property type="entry name" value="Histone-fold"/>
</dbReference>
<dbReference type="PANTHER" id="PTHR12264">
    <property type="entry name" value="TRANSCRIPTION INITIATION FACTOR TFIID SUBUNIT 12"/>
    <property type="match status" value="1"/>
</dbReference>
<dbReference type="Pfam" id="PF03847">
    <property type="entry name" value="TFIID_20kDa"/>
    <property type="match status" value="1"/>
</dbReference>
<evidence type="ECO:0000259" key="9">
    <source>
        <dbReference type="Pfam" id="PF03847"/>
    </source>
</evidence>
<evidence type="ECO:0000256" key="8">
    <source>
        <dbReference type="SAM" id="MobiDB-lite"/>
    </source>
</evidence>
<feature type="region of interest" description="Disordered" evidence="8">
    <location>
        <begin position="427"/>
        <end position="449"/>
    </location>
</feature>